<sequence>MPRLLNSAPGLPGAPDAAIATGPDHVLPATSAARDTVGRFGHKLPKTVTWQDARTEALPALARASAIISRAKGMTSQPLADGTRLDAPAPPRPPGA</sequence>
<proteinExistence type="predicted"/>
<evidence type="ECO:0000313" key="3">
    <source>
        <dbReference type="Proteomes" id="UP000596387"/>
    </source>
</evidence>
<feature type="region of interest" description="Disordered" evidence="1">
    <location>
        <begin position="72"/>
        <end position="96"/>
    </location>
</feature>
<evidence type="ECO:0000313" key="2">
    <source>
        <dbReference type="EMBL" id="QRF65856.1"/>
    </source>
</evidence>
<dbReference type="EMBL" id="CP047166">
    <property type="protein sequence ID" value="QRF65856.1"/>
    <property type="molecule type" value="Genomic_DNA"/>
</dbReference>
<organism evidence="2 3">
    <name type="scientific">Ponticoccus alexandrii</name>
    <dbReference type="NCBI Taxonomy" id="1943633"/>
    <lineage>
        <taxon>Bacteria</taxon>
        <taxon>Pseudomonadati</taxon>
        <taxon>Pseudomonadota</taxon>
        <taxon>Alphaproteobacteria</taxon>
        <taxon>Rhodobacterales</taxon>
        <taxon>Roseobacteraceae</taxon>
        <taxon>Ponticoccus</taxon>
    </lineage>
</organism>
<gene>
    <name evidence="2" type="ORF">GQA70_05745</name>
</gene>
<dbReference type="RefSeq" id="WP_023849039.1">
    <property type="nucleotide sequence ID" value="NZ_CP047166.1"/>
</dbReference>
<keyword evidence="3" id="KW-1185">Reference proteome</keyword>
<protein>
    <submittedName>
        <fullName evidence="2">Uncharacterized protein</fullName>
    </submittedName>
</protein>
<dbReference type="Proteomes" id="UP000596387">
    <property type="component" value="Chromosome"/>
</dbReference>
<reference evidence="2 3" key="1">
    <citation type="submission" date="2019-12" db="EMBL/GenBank/DDBJ databases">
        <title>Complete Genome Sequence of a Quorum-Sensing Bacterium,Rhodobacteraceae bacterium C31, Isolated from a marine microalgae symbiotic bacteria.</title>
        <authorList>
            <person name="Zhang Y."/>
        </authorList>
    </citation>
    <scope>NUCLEOTIDE SEQUENCE [LARGE SCALE GENOMIC DNA]</scope>
    <source>
        <strain evidence="2 3">C31</strain>
    </source>
</reference>
<accession>A0ABX7F5P8</accession>
<evidence type="ECO:0000256" key="1">
    <source>
        <dbReference type="SAM" id="MobiDB-lite"/>
    </source>
</evidence>
<name>A0ABX7F5P8_9RHOB</name>
<feature type="region of interest" description="Disordered" evidence="1">
    <location>
        <begin position="1"/>
        <end position="23"/>
    </location>
</feature>